<sequence>MQVNVQTLPPVYLAGASFFGNPFTSHAAWTEENEIGLLWQRYLSLLREQTPVPSGEEAPRGEFFELHILHPGSRLRGEYEVFVGHPVQLSEISLWPLPFSLKIIPPGEYGIFWLSGAAAAEDWTENLELPAGYSLDSSFSVLRYDHRFQGMDRLDESLVQIHAPLLRH</sequence>
<dbReference type="EMBL" id="FTMS01000009">
    <property type="protein sequence ID" value="SIQ45497.1"/>
    <property type="molecule type" value="Genomic_DNA"/>
</dbReference>
<dbReference type="STRING" id="159291.SAMN05920897_10930"/>
<accession>A0A1N6SWW3</accession>
<keyword evidence="2" id="KW-1185">Reference proteome</keyword>
<dbReference type="RefSeq" id="WP_076488749.1">
    <property type="nucleotide sequence ID" value="NZ_FTMS01000009.1"/>
</dbReference>
<protein>
    <recommendedName>
        <fullName evidence="3">AraC family transcriptional regulator</fullName>
    </recommendedName>
</protein>
<dbReference type="OrthoDB" id="9782503at2"/>
<evidence type="ECO:0008006" key="3">
    <source>
        <dbReference type="Google" id="ProtNLM"/>
    </source>
</evidence>
<proteinExistence type="predicted"/>
<organism evidence="1 2">
    <name type="scientific">Alkalispirochaeta americana</name>
    <dbReference type="NCBI Taxonomy" id="159291"/>
    <lineage>
        <taxon>Bacteria</taxon>
        <taxon>Pseudomonadati</taxon>
        <taxon>Spirochaetota</taxon>
        <taxon>Spirochaetia</taxon>
        <taxon>Spirochaetales</taxon>
        <taxon>Spirochaetaceae</taxon>
        <taxon>Alkalispirochaeta</taxon>
    </lineage>
</organism>
<dbReference type="AlphaFoldDB" id="A0A1N6SWW3"/>
<name>A0A1N6SWW3_9SPIO</name>
<dbReference type="InterPro" id="IPR011256">
    <property type="entry name" value="Reg_factor_effector_dom_sf"/>
</dbReference>
<evidence type="ECO:0000313" key="2">
    <source>
        <dbReference type="Proteomes" id="UP000186400"/>
    </source>
</evidence>
<dbReference type="Proteomes" id="UP000186400">
    <property type="component" value="Unassembled WGS sequence"/>
</dbReference>
<reference evidence="1 2" key="1">
    <citation type="submission" date="2017-01" db="EMBL/GenBank/DDBJ databases">
        <authorList>
            <person name="Mah S.A."/>
            <person name="Swanson W.J."/>
            <person name="Moy G.W."/>
            <person name="Vacquier V.D."/>
        </authorList>
    </citation>
    <scope>NUCLEOTIDE SEQUENCE [LARGE SCALE GENOMIC DNA]</scope>
    <source>
        <strain evidence="1 2">ASpG1</strain>
    </source>
</reference>
<dbReference type="SUPFAM" id="SSF55136">
    <property type="entry name" value="Probable bacterial effector-binding domain"/>
    <property type="match status" value="1"/>
</dbReference>
<gene>
    <name evidence="1" type="ORF">SAMN05920897_10930</name>
</gene>
<evidence type="ECO:0000313" key="1">
    <source>
        <dbReference type="EMBL" id="SIQ45497.1"/>
    </source>
</evidence>